<dbReference type="EMBL" id="JANPWB010000009">
    <property type="protein sequence ID" value="KAJ1158647.1"/>
    <property type="molecule type" value="Genomic_DNA"/>
</dbReference>
<evidence type="ECO:0000313" key="1">
    <source>
        <dbReference type="EMBL" id="KAJ1158647.1"/>
    </source>
</evidence>
<sequence length="126" mass="14871">MLLRLSLRKGDAPGHEFRCDPAFCRGLRQLRRGKYRIRAVFITYGLAVHGARLFVISHWRSRKELESLWHVQYTLYGCVDIYWDAVFNYRQQGTPARTWTPQPLKCSRDNSIQWAAHKPAPFDKHL</sequence>
<accession>A0AAV7S3U6</accession>
<evidence type="ECO:0000313" key="2">
    <source>
        <dbReference type="Proteomes" id="UP001066276"/>
    </source>
</evidence>
<keyword evidence="2" id="KW-1185">Reference proteome</keyword>
<proteinExistence type="predicted"/>
<dbReference type="Proteomes" id="UP001066276">
    <property type="component" value="Chromosome 5"/>
</dbReference>
<organism evidence="1 2">
    <name type="scientific">Pleurodeles waltl</name>
    <name type="common">Iberian ribbed newt</name>
    <dbReference type="NCBI Taxonomy" id="8319"/>
    <lineage>
        <taxon>Eukaryota</taxon>
        <taxon>Metazoa</taxon>
        <taxon>Chordata</taxon>
        <taxon>Craniata</taxon>
        <taxon>Vertebrata</taxon>
        <taxon>Euteleostomi</taxon>
        <taxon>Amphibia</taxon>
        <taxon>Batrachia</taxon>
        <taxon>Caudata</taxon>
        <taxon>Salamandroidea</taxon>
        <taxon>Salamandridae</taxon>
        <taxon>Pleurodelinae</taxon>
        <taxon>Pleurodeles</taxon>
    </lineage>
</organism>
<gene>
    <name evidence="1" type="ORF">NDU88_011335</name>
</gene>
<protein>
    <submittedName>
        <fullName evidence="1">Uncharacterized protein</fullName>
    </submittedName>
</protein>
<comment type="caution">
    <text evidence="1">The sequence shown here is derived from an EMBL/GenBank/DDBJ whole genome shotgun (WGS) entry which is preliminary data.</text>
</comment>
<reference evidence="1" key="1">
    <citation type="journal article" date="2022" name="bioRxiv">
        <title>Sequencing and chromosome-scale assembly of the giantPleurodeles waltlgenome.</title>
        <authorList>
            <person name="Brown T."/>
            <person name="Elewa A."/>
            <person name="Iarovenko S."/>
            <person name="Subramanian E."/>
            <person name="Araus A.J."/>
            <person name="Petzold A."/>
            <person name="Susuki M."/>
            <person name="Suzuki K.-i.T."/>
            <person name="Hayashi T."/>
            <person name="Toyoda A."/>
            <person name="Oliveira C."/>
            <person name="Osipova E."/>
            <person name="Leigh N.D."/>
            <person name="Simon A."/>
            <person name="Yun M.H."/>
        </authorList>
    </citation>
    <scope>NUCLEOTIDE SEQUENCE</scope>
    <source>
        <strain evidence="1">20211129_DDA</strain>
        <tissue evidence="1">Liver</tissue>
    </source>
</reference>
<dbReference type="AlphaFoldDB" id="A0AAV7S3U6"/>
<name>A0AAV7S3U6_PLEWA</name>